<dbReference type="EMBL" id="BARU01000423">
    <property type="protein sequence ID" value="GAH20500.1"/>
    <property type="molecule type" value="Genomic_DNA"/>
</dbReference>
<protein>
    <recommendedName>
        <fullName evidence="3">3D domain-containing protein</fullName>
    </recommendedName>
</protein>
<keyword evidence="1" id="KW-0732">Signal</keyword>
<comment type="caution">
    <text evidence="4">The sequence shown here is derived from an EMBL/GenBank/DDBJ whole genome shotgun (WGS) entry which is preliminary data.</text>
</comment>
<dbReference type="InterPro" id="IPR051933">
    <property type="entry name" value="Resuscitation_pf_RpfB"/>
</dbReference>
<evidence type="ECO:0000256" key="2">
    <source>
        <dbReference type="SAM" id="Phobius"/>
    </source>
</evidence>
<sequence length="174" mass="19940">MKKYNIAINILFWTLVAFLLFITALSLFYKNDKVNSALPGLWVEESLKKEKIIIKEIMEVEKEVEWYYFIASGYSANDPAQGTNNITATGKEIKEGMIAVDTRVIPLGTKIEIKDMGIFKAEDTGEKIKGNRIDIYFDTKKEAKEFGRKGVWIKIIDNSYELADLFKDIRPLSN</sequence>
<dbReference type="PANTHER" id="PTHR39160">
    <property type="entry name" value="CELL WALL-BINDING PROTEIN YOCH"/>
    <property type="match status" value="1"/>
</dbReference>
<dbReference type="Pfam" id="PF06725">
    <property type="entry name" value="3D"/>
    <property type="match status" value="1"/>
</dbReference>
<dbReference type="InterPro" id="IPR010611">
    <property type="entry name" value="3D_dom"/>
</dbReference>
<dbReference type="AlphaFoldDB" id="X1EJI3"/>
<reference evidence="4" key="1">
    <citation type="journal article" date="2014" name="Front. Microbiol.">
        <title>High frequency of phylogenetically diverse reductive dehalogenase-homologous genes in deep subseafloor sedimentary metagenomes.</title>
        <authorList>
            <person name="Kawai M."/>
            <person name="Futagami T."/>
            <person name="Toyoda A."/>
            <person name="Takaki Y."/>
            <person name="Nishi S."/>
            <person name="Hori S."/>
            <person name="Arai W."/>
            <person name="Tsubouchi T."/>
            <person name="Morono Y."/>
            <person name="Uchiyama I."/>
            <person name="Ito T."/>
            <person name="Fujiyama A."/>
            <person name="Inagaki F."/>
            <person name="Takami H."/>
        </authorList>
    </citation>
    <scope>NUCLEOTIDE SEQUENCE</scope>
    <source>
        <strain evidence="4">Expedition CK06-06</strain>
    </source>
</reference>
<keyword evidence="2" id="KW-0472">Membrane</keyword>
<dbReference type="GO" id="GO:0004553">
    <property type="term" value="F:hydrolase activity, hydrolyzing O-glycosyl compounds"/>
    <property type="evidence" value="ECO:0007669"/>
    <property type="project" value="InterPro"/>
</dbReference>
<feature type="transmembrane region" description="Helical" evidence="2">
    <location>
        <begin position="6"/>
        <end position="29"/>
    </location>
</feature>
<proteinExistence type="predicted"/>
<keyword evidence="2" id="KW-1133">Transmembrane helix</keyword>
<evidence type="ECO:0000256" key="1">
    <source>
        <dbReference type="ARBA" id="ARBA00022729"/>
    </source>
</evidence>
<dbReference type="InterPro" id="IPR059180">
    <property type="entry name" value="3D_YorM"/>
</dbReference>
<evidence type="ECO:0000313" key="4">
    <source>
        <dbReference type="EMBL" id="GAH20500.1"/>
    </source>
</evidence>
<dbReference type="InterPro" id="IPR036908">
    <property type="entry name" value="RlpA-like_sf"/>
</dbReference>
<organism evidence="4">
    <name type="scientific">marine sediment metagenome</name>
    <dbReference type="NCBI Taxonomy" id="412755"/>
    <lineage>
        <taxon>unclassified sequences</taxon>
        <taxon>metagenomes</taxon>
        <taxon>ecological metagenomes</taxon>
    </lineage>
</organism>
<name>X1EJI3_9ZZZZ</name>
<dbReference type="Gene3D" id="2.40.40.10">
    <property type="entry name" value="RlpA-like domain"/>
    <property type="match status" value="1"/>
</dbReference>
<dbReference type="CDD" id="cd14667">
    <property type="entry name" value="3D_containing_proteins"/>
    <property type="match status" value="1"/>
</dbReference>
<accession>X1EJI3</accession>
<gene>
    <name evidence="4" type="ORF">S03H2_01446</name>
</gene>
<dbReference type="GO" id="GO:0009254">
    <property type="term" value="P:peptidoglycan turnover"/>
    <property type="evidence" value="ECO:0007669"/>
    <property type="project" value="InterPro"/>
</dbReference>
<dbReference type="GO" id="GO:0019867">
    <property type="term" value="C:outer membrane"/>
    <property type="evidence" value="ECO:0007669"/>
    <property type="project" value="InterPro"/>
</dbReference>
<feature type="domain" description="3D" evidence="3">
    <location>
        <begin position="98"/>
        <end position="155"/>
    </location>
</feature>
<dbReference type="SUPFAM" id="SSF50685">
    <property type="entry name" value="Barwin-like endoglucanases"/>
    <property type="match status" value="1"/>
</dbReference>
<evidence type="ECO:0000259" key="3">
    <source>
        <dbReference type="Pfam" id="PF06725"/>
    </source>
</evidence>
<dbReference type="PANTHER" id="PTHR39160:SF4">
    <property type="entry name" value="RESUSCITATION-PROMOTING FACTOR RPFB"/>
    <property type="match status" value="1"/>
</dbReference>
<keyword evidence="2" id="KW-0812">Transmembrane</keyword>